<dbReference type="InterPro" id="IPR013103">
    <property type="entry name" value="RVT_2"/>
</dbReference>
<feature type="compositionally biased region" description="Low complexity" evidence="1">
    <location>
        <begin position="126"/>
        <end position="138"/>
    </location>
</feature>
<dbReference type="EMBL" id="BQNB010013363">
    <property type="protein sequence ID" value="GJT15030.1"/>
    <property type="molecule type" value="Genomic_DNA"/>
</dbReference>
<evidence type="ECO:0000313" key="4">
    <source>
        <dbReference type="Proteomes" id="UP001151760"/>
    </source>
</evidence>
<proteinExistence type="predicted"/>
<comment type="caution">
    <text evidence="3">The sequence shown here is derived from an EMBL/GenBank/DDBJ whole genome shotgun (WGS) entry which is preliminary data.</text>
</comment>
<feature type="region of interest" description="Disordered" evidence="1">
    <location>
        <begin position="98"/>
        <end position="139"/>
    </location>
</feature>
<reference evidence="3" key="1">
    <citation type="journal article" date="2022" name="Int. J. Mol. Sci.">
        <title>Draft Genome of Tanacetum Coccineum: Genomic Comparison of Closely Related Tanacetum-Family Plants.</title>
        <authorList>
            <person name="Yamashiro T."/>
            <person name="Shiraishi A."/>
            <person name="Nakayama K."/>
            <person name="Satake H."/>
        </authorList>
    </citation>
    <scope>NUCLEOTIDE SEQUENCE</scope>
</reference>
<evidence type="ECO:0000313" key="3">
    <source>
        <dbReference type="EMBL" id="GJT15030.1"/>
    </source>
</evidence>
<keyword evidence="4" id="KW-1185">Reference proteome</keyword>
<reference evidence="3" key="2">
    <citation type="submission" date="2022-01" db="EMBL/GenBank/DDBJ databases">
        <authorList>
            <person name="Yamashiro T."/>
            <person name="Shiraishi A."/>
            <person name="Satake H."/>
            <person name="Nakayama K."/>
        </authorList>
    </citation>
    <scope>NUCLEOTIDE SEQUENCE</scope>
</reference>
<evidence type="ECO:0000256" key="1">
    <source>
        <dbReference type="SAM" id="MobiDB-lite"/>
    </source>
</evidence>
<gene>
    <name evidence="3" type="ORF">Tco_0873736</name>
</gene>
<dbReference type="Proteomes" id="UP001151760">
    <property type="component" value="Unassembled WGS sequence"/>
</dbReference>
<dbReference type="Pfam" id="PF07727">
    <property type="entry name" value="RVT_2"/>
    <property type="match status" value="1"/>
</dbReference>
<name>A0ABQ5BJM5_9ASTR</name>
<evidence type="ECO:0000259" key="2">
    <source>
        <dbReference type="Pfam" id="PF07727"/>
    </source>
</evidence>
<feature type="domain" description="Reverse transcriptase Ty1/copia-type" evidence="2">
    <location>
        <begin position="230"/>
        <end position="301"/>
    </location>
</feature>
<sequence>METIHVQFDELTELMAPVHISIGLEPILLTLRQISSGLIPDPVPATPYVPPTNKDLEILFQPMFDEYFEPPGVERLVPPAPIVQVRLVSVGIPSSTTINQDAPSTSYSSSSSVVQPPISHQEPSYDESSSGDVSSAKSTQVFQPHNHLRKWSKDHPLDNVIDNPSHPVSTRKQLATDALLCLYNYVLSKVKPNNVKTAMNEACWFEAMQKEIYKFYRLQLWELVSKPVCESFTLVARIETIRIFIANAASKNIIIYKMDVKTTFLNGELKEEVYVSQPESFVDPDHPIHVSHLKKALYGQK</sequence>
<protein>
    <submittedName>
        <fullName evidence="3">Retrovirus-related pol polyprotein from transposon TNT 1-94</fullName>
    </submittedName>
</protein>
<accession>A0ABQ5BJM5</accession>
<organism evidence="3 4">
    <name type="scientific">Tanacetum coccineum</name>
    <dbReference type="NCBI Taxonomy" id="301880"/>
    <lineage>
        <taxon>Eukaryota</taxon>
        <taxon>Viridiplantae</taxon>
        <taxon>Streptophyta</taxon>
        <taxon>Embryophyta</taxon>
        <taxon>Tracheophyta</taxon>
        <taxon>Spermatophyta</taxon>
        <taxon>Magnoliopsida</taxon>
        <taxon>eudicotyledons</taxon>
        <taxon>Gunneridae</taxon>
        <taxon>Pentapetalae</taxon>
        <taxon>asterids</taxon>
        <taxon>campanulids</taxon>
        <taxon>Asterales</taxon>
        <taxon>Asteraceae</taxon>
        <taxon>Asteroideae</taxon>
        <taxon>Anthemideae</taxon>
        <taxon>Anthemidinae</taxon>
        <taxon>Tanacetum</taxon>
    </lineage>
</organism>